<dbReference type="PANTHER" id="PTHR43802">
    <property type="entry name" value="ENOYL-COA HYDRATASE"/>
    <property type="match status" value="1"/>
</dbReference>
<proteinExistence type="inferred from homology"/>
<dbReference type="Gene3D" id="3.90.226.10">
    <property type="entry name" value="2-enoyl-CoA Hydratase, Chain A, domain 1"/>
    <property type="match status" value="1"/>
</dbReference>
<name>A0A5C0AT62_9BURK</name>
<dbReference type="AlphaFoldDB" id="A0A5C0AT62"/>
<dbReference type="SUPFAM" id="SSF52096">
    <property type="entry name" value="ClpP/crotonase"/>
    <property type="match status" value="1"/>
</dbReference>
<organism evidence="2 3">
    <name type="scientific">Pigmentiphaga aceris</name>
    <dbReference type="NCBI Taxonomy" id="1940612"/>
    <lineage>
        <taxon>Bacteria</taxon>
        <taxon>Pseudomonadati</taxon>
        <taxon>Pseudomonadota</taxon>
        <taxon>Betaproteobacteria</taxon>
        <taxon>Burkholderiales</taxon>
        <taxon>Alcaligenaceae</taxon>
        <taxon>Pigmentiphaga</taxon>
    </lineage>
</organism>
<accession>A0A5C0AT62</accession>
<dbReference type="PANTHER" id="PTHR43802:SF1">
    <property type="entry name" value="IP11341P-RELATED"/>
    <property type="match status" value="1"/>
</dbReference>
<dbReference type="KEGG" id="pacr:FXN63_06445"/>
<dbReference type="OrthoDB" id="9777711at2"/>
<dbReference type="GO" id="GO:0016853">
    <property type="term" value="F:isomerase activity"/>
    <property type="evidence" value="ECO:0007669"/>
    <property type="project" value="UniProtKB-KW"/>
</dbReference>
<evidence type="ECO:0000313" key="2">
    <source>
        <dbReference type="EMBL" id="QEI05519.1"/>
    </source>
</evidence>
<keyword evidence="3" id="KW-1185">Reference proteome</keyword>
<protein>
    <submittedName>
        <fullName evidence="2">Enoyl-CoA hydratase/isomerase family protein</fullName>
    </submittedName>
</protein>
<dbReference type="Proteomes" id="UP000325161">
    <property type="component" value="Chromosome"/>
</dbReference>
<gene>
    <name evidence="2" type="ORF">FXN63_06445</name>
</gene>
<reference evidence="2 3" key="1">
    <citation type="submission" date="2019-08" db="EMBL/GenBank/DDBJ databases">
        <title>Amphibian skin-associated Pigmentiphaga: genome sequence and occurrence across geography and hosts.</title>
        <authorList>
            <person name="Bletz M.C."/>
            <person name="Bunk B."/>
            <person name="Sproeer C."/>
            <person name="Biwer P."/>
            <person name="Reiter S."/>
            <person name="Rabemananjara F.C.E."/>
            <person name="Schulz S."/>
            <person name="Overmann J."/>
            <person name="Vences M."/>
        </authorList>
    </citation>
    <scope>NUCLEOTIDE SEQUENCE [LARGE SCALE GENOMIC DNA]</scope>
    <source>
        <strain evidence="2 3">Mada1488</strain>
    </source>
</reference>
<dbReference type="EMBL" id="CP043046">
    <property type="protein sequence ID" value="QEI05519.1"/>
    <property type="molecule type" value="Genomic_DNA"/>
</dbReference>
<keyword evidence="2" id="KW-0413">Isomerase</keyword>
<evidence type="ECO:0000313" key="3">
    <source>
        <dbReference type="Proteomes" id="UP000325161"/>
    </source>
</evidence>
<sequence length="258" mass="28597">MTQFIEIETHGQTGLLRLNRPEKLNAWHKPMRDEIIATLKSFDANESIRAIIMTGAGDRAFCAGQDLAEAHGFDVTASEAWMHEWEDYYDTIRSLSKPLIMALNGTAAGSAFQVALLGDIRVGHPGVRMGQPEINSGIASVTGPWIMQSMIGMSRTIELTLTGRMMEAEECHRIGLIHHLVPADQVLPRAMEVAALLASKPPVAMRLDKARFREMTQPGFEEAIRAGIRIQGESYATGEPQRMMEEFFRVRGHSVPKG</sequence>
<dbReference type="InterPro" id="IPR001753">
    <property type="entry name" value="Enoyl-CoA_hydra/iso"/>
</dbReference>
<dbReference type="Pfam" id="PF00378">
    <property type="entry name" value="ECH_1"/>
    <property type="match status" value="1"/>
</dbReference>
<dbReference type="RefSeq" id="WP_148813815.1">
    <property type="nucleotide sequence ID" value="NZ_CP043046.1"/>
</dbReference>
<comment type="similarity">
    <text evidence="1">Belongs to the enoyl-CoA hydratase/isomerase family.</text>
</comment>
<evidence type="ECO:0000256" key="1">
    <source>
        <dbReference type="ARBA" id="ARBA00005254"/>
    </source>
</evidence>
<dbReference type="CDD" id="cd06558">
    <property type="entry name" value="crotonase-like"/>
    <property type="match status" value="1"/>
</dbReference>
<dbReference type="InterPro" id="IPR029045">
    <property type="entry name" value="ClpP/crotonase-like_dom_sf"/>
</dbReference>